<organism evidence="2 3">
    <name type="scientific">Achromobacter aloeverae</name>
    <dbReference type="NCBI Taxonomy" id="1750518"/>
    <lineage>
        <taxon>Bacteria</taxon>
        <taxon>Pseudomonadati</taxon>
        <taxon>Pseudomonadota</taxon>
        <taxon>Betaproteobacteria</taxon>
        <taxon>Burkholderiales</taxon>
        <taxon>Alcaligenaceae</taxon>
        <taxon>Achromobacter</taxon>
    </lineage>
</organism>
<keyword evidence="3" id="KW-1185">Reference proteome</keyword>
<dbReference type="Gene3D" id="3.40.190.10">
    <property type="entry name" value="Periplasmic binding protein-like II"/>
    <property type="match status" value="1"/>
</dbReference>
<gene>
    <name evidence="2" type="ORF">C7R54_06695</name>
</gene>
<dbReference type="Pfam" id="PF03401">
    <property type="entry name" value="TctC"/>
    <property type="match status" value="1"/>
</dbReference>
<comment type="caution">
    <text evidence="2">The sequence shown here is derived from an EMBL/GenBank/DDBJ whole genome shotgun (WGS) entry which is preliminary data.</text>
</comment>
<dbReference type="SUPFAM" id="SSF53850">
    <property type="entry name" value="Periplasmic binding protein-like II"/>
    <property type="match status" value="1"/>
</dbReference>
<protein>
    <submittedName>
        <fullName evidence="2">ABC transporter substrate-binding protein</fullName>
    </submittedName>
</protein>
<sequence>MFVPCPGSRHPLERIRIRTVFLLRLDEKDLNMSTRGKLAMALAFYAALCTAQAAPQETPAQWPDKPVHFIVPFAVGGSTDLVMRRVADELGKETGQPMIVENRVGGGGLVGSSWITRQKPDGYTLMIGTISTHAMHPSVFKSLPYDIFKDFTPITMIGTIPDLIVVNPQVPAKTLQEFIALAKSKPGRITYASGGPGTSSHLGAEYFAAEAGIKLNHIPYKGSGPALVDALGGHVDMMLDVIMTSLEPVKNGRMRALAVTSRTRSPLMPDVPTVEELGIRDFEAIIWFAIYGPAGISPALQQRIADRIDQVLQGQDMKTFLLQQGIQVAGTGPAQLSAQMRTDYAKWKRVVEISGFEPQ</sequence>
<comment type="similarity">
    <text evidence="1">Belongs to the UPF0065 (bug) family.</text>
</comment>
<dbReference type="InterPro" id="IPR005064">
    <property type="entry name" value="BUG"/>
</dbReference>
<dbReference type="InterPro" id="IPR042100">
    <property type="entry name" value="Bug_dom1"/>
</dbReference>
<accession>A0A4Q1HUL7</accession>
<dbReference type="Proteomes" id="UP000290849">
    <property type="component" value="Unassembled WGS sequence"/>
</dbReference>
<dbReference type="PANTHER" id="PTHR42928:SF5">
    <property type="entry name" value="BLR1237 PROTEIN"/>
    <property type="match status" value="1"/>
</dbReference>
<dbReference type="PIRSF" id="PIRSF017082">
    <property type="entry name" value="YflP"/>
    <property type="match status" value="1"/>
</dbReference>
<evidence type="ECO:0000313" key="2">
    <source>
        <dbReference type="EMBL" id="RXN93375.1"/>
    </source>
</evidence>
<evidence type="ECO:0000313" key="3">
    <source>
        <dbReference type="Proteomes" id="UP000290849"/>
    </source>
</evidence>
<evidence type="ECO:0000256" key="1">
    <source>
        <dbReference type="ARBA" id="ARBA00006987"/>
    </source>
</evidence>
<name>A0A4Q1HUL7_9BURK</name>
<reference evidence="2 3" key="1">
    <citation type="journal article" date="2017" name="Int. J. Syst. Evol. Microbiol.">
        <title>Achromobacter aloeverae sp. nov., isolated from the root of Aloe vera (L.) Burm.f.</title>
        <authorList>
            <person name="Kuncharoen N."/>
            <person name="Muramatsu Y."/>
            <person name="Shibata C."/>
            <person name="Kamakura Y."/>
            <person name="Nakagawa Y."/>
            <person name="Tanasupawat S."/>
        </authorList>
    </citation>
    <scope>NUCLEOTIDE SEQUENCE [LARGE SCALE GENOMIC DNA]</scope>
    <source>
        <strain evidence="2 3">AVA-1</strain>
    </source>
</reference>
<dbReference type="CDD" id="cd13578">
    <property type="entry name" value="PBP2_Bug27"/>
    <property type="match status" value="1"/>
</dbReference>
<dbReference type="Gene3D" id="3.40.190.150">
    <property type="entry name" value="Bordetella uptake gene, domain 1"/>
    <property type="match status" value="1"/>
</dbReference>
<dbReference type="AlphaFoldDB" id="A0A4Q1HUL7"/>
<proteinExistence type="inferred from homology"/>
<dbReference type="EMBL" id="PYAL01000001">
    <property type="protein sequence ID" value="RXN93375.1"/>
    <property type="molecule type" value="Genomic_DNA"/>
</dbReference>
<dbReference type="PANTHER" id="PTHR42928">
    <property type="entry name" value="TRICARBOXYLATE-BINDING PROTEIN"/>
    <property type="match status" value="1"/>
</dbReference>